<organism evidence="2 3">
    <name type="scientific">Spinacia oleracea</name>
    <name type="common">Spinach</name>
    <dbReference type="NCBI Taxonomy" id="3562"/>
    <lineage>
        <taxon>Eukaryota</taxon>
        <taxon>Viridiplantae</taxon>
        <taxon>Streptophyta</taxon>
        <taxon>Embryophyta</taxon>
        <taxon>Tracheophyta</taxon>
        <taxon>Spermatophyta</taxon>
        <taxon>Magnoliopsida</taxon>
        <taxon>eudicotyledons</taxon>
        <taxon>Gunneridae</taxon>
        <taxon>Pentapetalae</taxon>
        <taxon>Caryophyllales</taxon>
        <taxon>Chenopodiaceae</taxon>
        <taxon>Chenopodioideae</taxon>
        <taxon>Anserineae</taxon>
        <taxon>Spinacia</taxon>
    </lineage>
</organism>
<evidence type="ECO:0000313" key="2">
    <source>
        <dbReference type="Proteomes" id="UP000813463"/>
    </source>
</evidence>
<dbReference type="Pfam" id="PF13966">
    <property type="entry name" value="zf-RVT"/>
    <property type="match status" value="1"/>
</dbReference>
<feature type="domain" description="Reverse transcriptase zinc-binding" evidence="1">
    <location>
        <begin position="17"/>
        <end position="101"/>
    </location>
</feature>
<dbReference type="PANTHER" id="PTHR33116:SF84">
    <property type="entry name" value="RNA-DIRECTED DNA POLYMERASE"/>
    <property type="match status" value="1"/>
</dbReference>
<sequence>MMMQTGNFDQFTYAGKFKINKMYKYLHDIGGHVAWKRIICNSKATPKPAFIVWLALHKRLPTKDRLRGWGINISGICELCQAADESLDHLFFDCTFSKEVWSGVLQHMEASRSVIQWELEVQWCSIKSRSTKAADIRRSIAFAETVYALWLQRNAKIFNNKIEPIDCIVRRILFIVAYRCE</sequence>
<dbReference type="InterPro" id="IPR026960">
    <property type="entry name" value="RVT-Znf"/>
</dbReference>
<evidence type="ECO:0000313" key="3">
    <source>
        <dbReference type="RefSeq" id="XP_021858874.1"/>
    </source>
</evidence>
<dbReference type="GeneID" id="110798053"/>
<accession>A0A9R0J2U2</accession>
<dbReference type="Proteomes" id="UP000813463">
    <property type="component" value="Chromosome 6"/>
</dbReference>
<gene>
    <name evidence="3" type="primary">LOC110798053</name>
</gene>
<reference evidence="2" key="1">
    <citation type="journal article" date="2021" name="Nat. Commun.">
        <title>Genomic analyses provide insights into spinach domestication and the genetic basis of agronomic traits.</title>
        <authorList>
            <person name="Cai X."/>
            <person name="Sun X."/>
            <person name="Xu C."/>
            <person name="Sun H."/>
            <person name="Wang X."/>
            <person name="Ge C."/>
            <person name="Zhang Z."/>
            <person name="Wang Q."/>
            <person name="Fei Z."/>
            <person name="Jiao C."/>
            <person name="Wang Q."/>
        </authorList>
    </citation>
    <scope>NUCLEOTIDE SEQUENCE [LARGE SCALE GENOMIC DNA]</scope>
    <source>
        <strain evidence="2">cv. Varoflay</strain>
    </source>
</reference>
<reference evidence="3" key="2">
    <citation type="submission" date="2025-08" db="UniProtKB">
        <authorList>
            <consortium name="RefSeq"/>
        </authorList>
    </citation>
    <scope>IDENTIFICATION</scope>
    <source>
        <tissue evidence="3">Leaf</tissue>
    </source>
</reference>
<evidence type="ECO:0000259" key="1">
    <source>
        <dbReference type="Pfam" id="PF13966"/>
    </source>
</evidence>
<proteinExistence type="predicted"/>
<protein>
    <recommendedName>
        <fullName evidence="1">Reverse transcriptase zinc-binding domain-containing protein</fullName>
    </recommendedName>
</protein>
<name>A0A9R0J2U2_SPIOL</name>
<dbReference type="OrthoDB" id="1937542at2759"/>
<dbReference type="PANTHER" id="PTHR33116">
    <property type="entry name" value="REVERSE TRANSCRIPTASE ZINC-BINDING DOMAIN-CONTAINING PROTEIN-RELATED-RELATED"/>
    <property type="match status" value="1"/>
</dbReference>
<dbReference type="KEGG" id="soe:110798053"/>
<keyword evidence="2" id="KW-1185">Reference proteome</keyword>
<dbReference type="RefSeq" id="XP_021858874.1">
    <property type="nucleotide sequence ID" value="XM_022003182.1"/>
</dbReference>
<dbReference type="AlphaFoldDB" id="A0A9R0J2U2"/>